<evidence type="ECO:0000259" key="6">
    <source>
        <dbReference type="Pfam" id="PF04116"/>
    </source>
</evidence>
<organism evidence="7 8">
    <name type="scientific">Lwoffella lincolnii</name>
    <dbReference type="NCBI Taxonomy" id="90241"/>
    <lineage>
        <taxon>Bacteria</taxon>
        <taxon>Pseudomonadati</taxon>
        <taxon>Pseudomonadota</taxon>
        <taxon>Gammaproteobacteria</taxon>
        <taxon>Moraxellales</taxon>
        <taxon>Moraxellaceae</taxon>
        <taxon>Lwoffella</taxon>
    </lineage>
</organism>
<feature type="domain" description="Fatty acid hydroxylase" evidence="6">
    <location>
        <begin position="133"/>
        <end position="279"/>
    </location>
</feature>
<name>A0A1T0CI70_9GAMM</name>
<keyword evidence="4 5" id="KW-0472">Membrane</keyword>
<gene>
    <name evidence="7" type="ORF">B0682_03125</name>
</gene>
<feature type="transmembrane region" description="Helical" evidence="5">
    <location>
        <begin position="20"/>
        <end position="38"/>
    </location>
</feature>
<proteinExistence type="predicted"/>
<evidence type="ECO:0000256" key="4">
    <source>
        <dbReference type="ARBA" id="ARBA00023136"/>
    </source>
</evidence>
<dbReference type="AlphaFoldDB" id="A0A1T0CI70"/>
<dbReference type="Pfam" id="PF04116">
    <property type="entry name" value="FA_hydroxylase"/>
    <property type="match status" value="1"/>
</dbReference>
<evidence type="ECO:0000256" key="1">
    <source>
        <dbReference type="ARBA" id="ARBA00004370"/>
    </source>
</evidence>
<evidence type="ECO:0000256" key="3">
    <source>
        <dbReference type="ARBA" id="ARBA00022989"/>
    </source>
</evidence>
<sequence>MLFIDLPLVNEYLVNPNQRLYWVYLCGAGILTMVYWLYHKPSSNKHVKHHDVRHHDVRYHDVKNHLRQYWLHPQSILDYKYFVVAWLIKTHLLMPLILSAKTVTTLIFNGLTYVHAPLLLPLPNWTIATIYTLMIFIFGEFSRYWLHRWLHTNPFLWQFHKVHHSATLLNPITFYRVHPLENLLFGLRYALSVGMVTGICLWLFGAQLNIITIFGVNALVAMFSLIGGNLRHSHIYLGYPKWLEMWFMSPAQHQLHHSVSCGHKNYGGYLSVFDNWHNTQAFSQDYAPPDTFGLTKKTDKHHRSIGNLLLQPFFDCGAWYAKKQHAKKS</sequence>
<keyword evidence="8" id="KW-1185">Reference proteome</keyword>
<feature type="transmembrane region" description="Helical" evidence="5">
    <location>
        <begin position="118"/>
        <end position="138"/>
    </location>
</feature>
<keyword evidence="3 5" id="KW-1133">Transmembrane helix</keyword>
<dbReference type="STRING" id="90241.B0682_03125"/>
<reference evidence="7 8" key="1">
    <citation type="submission" date="2017-02" db="EMBL/GenBank/DDBJ databases">
        <title>Draft genome sequence of Moraxella lincolnii CCUG 9405T type strain.</title>
        <authorList>
            <person name="Salva-Serra F."/>
            <person name="Engstrom-Jakobsson H."/>
            <person name="Thorell K."/>
            <person name="Jaen-Luchoro D."/>
            <person name="Gonzales-Siles L."/>
            <person name="Karlsson R."/>
            <person name="Yazdan S."/>
            <person name="Boulund F."/>
            <person name="Johnning A."/>
            <person name="Engstrand L."/>
            <person name="Kristiansson E."/>
            <person name="Moore E."/>
        </authorList>
    </citation>
    <scope>NUCLEOTIDE SEQUENCE [LARGE SCALE GENOMIC DNA]</scope>
    <source>
        <strain evidence="7 8">CCUG 9405</strain>
    </source>
</reference>
<dbReference type="EMBL" id="MUYT01000004">
    <property type="protein sequence ID" value="OOS21983.1"/>
    <property type="molecule type" value="Genomic_DNA"/>
</dbReference>
<dbReference type="Proteomes" id="UP000191094">
    <property type="component" value="Unassembled WGS sequence"/>
</dbReference>
<feature type="transmembrane region" description="Helical" evidence="5">
    <location>
        <begin position="183"/>
        <end position="204"/>
    </location>
</feature>
<accession>A0A1T0CI70</accession>
<evidence type="ECO:0000313" key="7">
    <source>
        <dbReference type="EMBL" id="OOS21983.1"/>
    </source>
</evidence>
<keyword evidence="2 5" id="KW-0812">Transmembrane</keyword>
<comment type="subcellular location">
    <subcellularLocation>
        <location evidence="1">Membrane</location>
    </subcellularLocation>
</comment>
<dbReference type="GO" id="GO:0016020">
    <property type="term" value="C:membrane"/>
    <property type="evidence" value="ECO:0007669"/>
    <property type="project" value="UniProtKB-SubCell"/>
</dbReference>
<feature type="transmembrane region" description="Helical" evidence="5">
    <location>
        <begin position="210"/>
        <end position="230"/>
    </location>
</feature>
<evidence type="ECO:0000256" key="2">
    <source>
        <dbReference type="ARBA" id="ARBA00022692"/>
    </source>
</evidence>
<protein>
    <recommendedName>
        <fullName evidence="6">Fatty acid hydroxylase domain-containing protein</fullName>
    </recommendedName>
</protein>
<evidence type="ECO:0000313" key="8">
    <source>
        <dbReference type="Proteomes" id="UP000191094"/>
    </source>
</evidence>
<evidence type="ECO:0000256" key="5">
    <source>
        <dbReference type="SAM" id="Phobius"/>
    </source>
</evidence>
<dbReference type="InterPro" id="IPR050307">
    <property type="entry name" value="Sterol_Desaturase_Related"/>
</dbReference>
<dbReference type="InterPro" id="IPR006694">
    <property type="entry name" value="Fatty_acid_hydroxylase"/>
</dbReference>
<comment type="caution">
    <text evidence="7">The sequence shown here is derived from an EMBL/GenBank/DDBJ whole genome shotgun (WGS) entry which is preliminary data.</text>
</comment>
<dbReference type="GO" id="GO:0008610">
    <property type="term" value="P:lipid biosynthetic process"/>
    <property type="evidence" value="ECO:0007669"/>
    <property type="project" value="InterPro"/>
</dbReference>
<dbReference type="PANTHER" id="PTHR11863">
    <property type="entry name" value="STEROL DESATURASE"/>
    <property type="match status" value="1"/>
</dbReference>
<dbReference type="GO" id="GO:0016491">
    <property type="term" value="F:oxidoreductase activity"/>
    <property type="evidence" value="ECO:0007669"/>
    <property type="project" value="InterPro"/>
</dbReference>
<dbReference type="GO" id="GO:0005506">
    <property type="term" value="F:iron ion binding"/>
    <property type="evidence" value="ECO:0007669"/>
    <property type="project" value="InterPro"/>
</dbReference>